<reference evidence="1 5" key="3">
    <citation type="submission" date="2020-08" db="EMBL/GenBank/DDBJ databases">
        <title>Genomic Encyclopedia of Type Strains, Phase IV (KMG-IV): sequencing the most valuable type-strain genomes for metagenomic binning, comparative biology and taxonomic classification.</title>
        <authorList>
            <person name="Goeker M."/>
        </authorList>
    </citation>
    <scope>NUCLEOTIDE SEQUENCE [LARGE SCALE GENOMIC DNA]</scope>
    <source>
        <strain evidence="1 5">DSM 105434</strain>
    </source>
</reference>
<protein>
    <submittedName>
        <fullName evidence="2">GIY-YIG nuclease family protein</fullName>
    </submittedName>
</protein>
<dbReference type="KEGG" id="dmb:E5F05_12855"/>
<evidence type="ECO:0000313" key="2">
    <source>
        <dbReference type="EMBL" id="QBY08747.1"/>
    </source>
</evidence>
<dbReference type="CDD" id="cd10451">
    <property type="entry name" value="GIY-YIG_LuxR_like"/>
    <property type="match status" value="1"/>
</dbReference>
<reference evidence="3 4" key="2">
    <citation type="submission" date="2019-04" db="EMBL/GenBank/DDBJ databases">
        <title>Deinococcus metalilatus MA1002 mutant No.5.</title>
        <authorList>
            <person name="Park W."/>
            <person name="Park C."/>
        </authorList>
    </citation>
    <scope>NUCLEOTIDE SEQUENCE [LARGE SCALE GENOMIC DNA]</scope>
    <source>
        <strain evidence="3 4">MA1002-m5</strain>
    </source>
</reference>
<accession>A0AAE5YRU0</accession>
<evidence type="ECO:0000313" key="3">
    <source>
        <dbReference type="EMBL" id="TLK26598.1"/>
    </source>
</evidence>
<evidence type="ECO:0000313" key="4">
    <source>
        <dbReference type="Proteomes" id="UP000308000"/>
    </source>
</evidence>
<dbReference type="AlphaFoldDB" id="A0AAE5YRU0"/>
<organism evidence="2">
    <name type="scientific">Deinococcus metallilatus</name>
    <dbReference type="NCBI Taxonomy" id="1211322"/>
    <lineage>
        <taxon>Bacteria</taxon>
        <taxon>Thermotogati</taxon>
        <taxon>Deinococcota</taxon>
        <taxon>Deinococci</taxon>
        <taxon>Deinococcales</taxon>
        <taxon>Deinococcaceae</taxon>
        <taxon>Deinococcus</taxon>
    </lineage>
</organism>
<dbReference type="InterPro" id="IPR035901">
    <property type="entry name" value="GIY-YIG_endonuc_sf"/>
</dbReference>
<keyword evidence="5" id="KW-1185">Reference proteome</keyword>
<dbReference type="EMBL" id="JACHFV010000006">
    <property type="protein sequence ID" value="MBB5295072.1"/>
    <property type="molecule type" value="Genomic_DNA"/>
</dbReference>
<gene>
    <name evidence="2" type="ORF">E5F05_12855</name>
    <name evidence="3" type="ORF">FCS05_11435</name>
    <name evidence="1" type="ORF">HNQ10_001898</name>
</gene>
<evidence type="ECO:0000313" key="5">
    <source>
        <dbReference type="Proteomes" id="UP000536909"/>
    </source>
</evidence>
<dbReference type="EMBL" id="VBRC01000007">
    <property type="protein sequence ID" value="TLK26598.1"/>
    <property type="molecule type" value="Genomic_DNA"/>
</dbReference>
<reference evidence="2" key="1">
    <citation type="submission" date="2019-01" db="EMBL/GenBank/DDBJ databases">
        <title>Whole genome sequence of Deinococcus metalilatus.</title>
        <authorList>
            <person name="Park W."/>
            <person name="Park C."/>
        </authorList>
    </citation>
    <scope>NUCLEOTIDE SEQUENCE [LARGE SCALE GENOMIC DNA]</scope>
    <source>
        <strain evidence="2">MA1002</strain>
    </source>
</reference>
<evidence type="ECO:0000313" key="1">
    <source>
        <dbReference type="EMBL" id="MBB5295072.1"/>
    </source>
</evidence>
<dbReference type="EMBL" id="CP038512">
    <property type="protein sequence ID" value="QBY08747.1"/>
    <property type="molecule type" value="Genomic_DNA"/>
</dbReference>
<proteinExistence type="predicted"/>
<dbReference type="RefSeq" id="WP_129119019.1">
    <property type="nucleotide sequence ID" value="NZ_BSUI01000010.1"/>
</dbReference>
<name>A0AAE5YRU0_9DEIO</name>
<dbReference type="Gene3D" id="3.40.1440.10">
    <property type="entry name" value="GIY-YIG endonuclease"/>
    <property type="match status" value="1"/>
</dbReference>
<dbReference type="Proteomes" id="UP000308000">
    <property type="component" value="Unassembled WGS sequence"/>
</dbReference>
<dbReference type="SUPFAM" id="SSF82771">
    <property type="entry name" value="GIY-YIG endonuclease"/>
    <property type="match status" value="1"/>
</dbReference>
<dbReference type="Proteomes" id="UP000536909">
    <property type="component" value="Unassembled WGS sequence"/>
</dbReference>
<sequence>MTSASRPYKGFTPRLGVYRVLHHRTGKMLIGHSAHLTGTLNRIRFQLDLGNHPNWSLQQDWNRDGADGFTFEVLDELTPLEPRADPTDDLQELLALWRENLRLRPGDEY</sequence>